<dbReference type="EC" id="1.5.1.2" evidence="4"/>
<keyword evidence="3 4" id="KW-0560">Oxidoreductase</keyword>
<dbReference type="Pfam" id="PF14748">
    <property type="entry name" value="P5CR_dimer"/>
    <property type="match status" value="1"/>
</dbReference>
<dbReference type="InterPro" id="IPR053790">
    <property type="entry name" value="P5CR-like_CS"/>
</dbReference>
<comment type="catalytic activity">
    <reaction evidence="4">
        <text>L-proline + NADP(+) = (S)-1-pyrroline-5-carboxylate + NADPH + 2 H(+)</text>
        <dbReference type="Rhea" id="RHEA:14109"/>
        <dbReference type="ChEBI" id="CHEBI:15378"/>
        <dbReference type="ChEBI" id="CHEBI:17388"/>
        <dbReference type="ChEBI" id="CHEBI:57783"/>
        <dbReference type="ChEBI" id="CHEBI:58349"/>
        <dbReference type="ChEBI" id="CHEBI:60039"/>
        <dbReference type="EC" id="1.5.1.2"/>
    </reaction>
</comment>
<dbReference type="SUPFAM" id="SSF48179">
    <property type="entry name" value="6-phosphogluconate dehydrogenase C-terminal domain-like"/>
    <property type="match status" value="1"/>
</dbReference>
<dbReference type="AlphaFoldDB" id="A0A8T9BYE5"/>
<dbReference type="InterPro" id="IPR036291">
    <property type="entry name" value="NAD(P)-bd_dom_sf"/>
</dbReference>
<dbReference type="OrthoDB" id="10263291at2759"/>
<dbReference type="NCBIfam" id="TIGR00112">
    <property type="entry name" value="proC"/>
    <property type="match status" value="1"/>
</dbReference>
<dbReference type="Pfam" id="PF03807">
    <property type="entry name" value="F420_oxidored"/>
    <property type="match status" value="1"/>
</dbReference>
<dbReference type="GO" id="GO:0004735">
    <property type="term" value="F:pyrroline-5-carboxylate reductase activity"/>
    <property type="evidence" value="ECO:0007669"/>
    <property type="project" value="UniProtKB-EC"/>
</dbReference>
<comment type="caution">
    <text evidence="8">The sequence shown here is derived from an EMBL/GenBank/DDBJ whole genome shotgun (WGS) entry which is preliminary data.</text>
</comment>
<keyword evidence="9" id="KW-1185">Reference proteome</keyword>
<dbReference type="Gene3D" id="1.10.3730.10">
    <property type="entry name" value="ProC C-terminal domain-like"/>
    <property type="match status" value="1"/>
</dbReference>
<evidence type="ECO:0000256" key="2">
    <source>
        <dbReference type="ARBA" id="ARBA00022857"/>
    </source>
</evidence>
<sequence length="326" mass="33713">MPPSDVSAPEPTPAPGLAILGCGNLGTALLCGVLASIQTYDPTSPTISTNSNKSSSNPTSTDSLPTKLTIPKNFAAYTRTSASAARVSTAIASFPTAVSVLHGADALAAINADIIILGCQPADLETCLGKDEIRKAVRGKHLISILAGVTISDIEAILQIPGDDRPSTTVIRAMPNTASFVRESMTVIEAPEGTSVHTLQMVDWLFGSIGTVRHITASTFDTCTALCASTPAFFAVILEALIDGAVALGLDRENAQVMAAQAMKGSAELVLSGEHPSIVKEKITTPGGSTIRGILKLEEGNMRAVMAGTLIECKMAAERLGSKKKG</sequence>
<dbReference type="EMBL" id="QGMK01001256">
    <property type="protein sequence ID" value="TVY71360.1"/>
    <property type="molecule type" value="Genomic_DNA"/>
</dbReference>
<evidence type="ECO:0000256" key="5">
    <source>
        <dbReference type="SAM" id="MobiDB-lite"/>
    </source>
</evidence>
<keyword evidence="4" id="KW-0028">Amino-acid biosynthesis</keyword>
<keyword evidence="2 4" id="KW-0521">NADP</keyword>
<evidence type="ECO:0000256" key="1">
    <source>
        <dbReference type="ARBA" id="ARBA00005525"/>
    </source>
</evidence>
<dbReference type="Gene3D" id="3.40.50.720">
    <property type="entry name" value="NAD(P)-binding Rossmann-like Domain"/>
    <property type="match status" value="1"/>
</dbReference>
<evidence type="ECO:0000313" key="9">
    <source>
        <dbReference type="Proteomes" id="UP000469558"/>
    </source>
</evidence>
<comment type="similarity">
    <text evidence="1 4">Belongs to the pyrroline-5-carboxylate reductase family.</text>
</comment>
<feature type="domain" description="Pyrroline-5-carboxylate reductase catalytic N-terminal" evidence="6">
    <location>
        <begin position="17"/>
        <end position="148"/>
    </location>
</feature>
<comment type="pathway">
    <text evidence="4">Amino-acid biosynthesis; L-proline biosynthesis; L-proline from L-glutamate 5-semialdehyde: step 1/1.</text>
</comment>
<evidence type="ECO:0000259" key="7">
    <source>
        <dbReference type="Pfam" id="PF14748"/>
    </source>
</evidence>
<accession>A0A8T9BYE5</accession>
<evidence type="ECO:0000259" key="6">
    <source>
        <dbReference type="Pfam" id="PF03807"/>
    </source>
</evidence>
<dbReference type="PANTHER" id="PTHR11645:SF0">
    <property type="entry name" value="PYRROLINE-5-CARBOXYLATE REDUCTASE 3"/>
    <property type="match status" value="1"/>
</dbReference>
<evidence type="ECO:0000256" key="3">
    <source>
        <dbReference type="ARBA" id="ARBA00023002"/>
    </source>
</evidence>
<feature type="region of interest" description="Disordered" evidence="5">
    <location>
        <begin position="44"/>
        <end position="65"/>
    </location>
</feature>
<dbReference type="Proteomes" id="UP000469558">
    <property type="component" value="Unassembled WGS sequence"/>
</dbReference>
<dbReference type="SUPFAM" id="SSF51735">
    <property type="entry name" value="NAD(P)-binding Rossmann-fold domains"/>
    <property type="match status" value="1"/>
</dbReference>
<dbReference type="InterPro" id="IPR028939">
    <property type="entry name" value="P5C_Rdtase_cat_N"/>
</dbReference>
<reference evidence="8 9" key="1">
    <citation type="submission" date="2018-05" db="EMBL/GenBank/DDBJ databases">
        <title>Genome sequencing and assembly of the regulated plant pathogen Lachnellula willkommii and related sister species for the development of diagnostic species identification markers.</title>
        <authorList>
            <person name="Giroux E."/>
            <person name="Bilodeau G."/>
        </authorList>
    </citation>
    <scope>NUCLEOTIDE SEQUENCE [LARGE SCALE GENOMIC DNA]</scope>
    <source>
        <strain evidence="8 9">CBS 268.59</strain>
    </source>
</reference>
<dbReference type="InterPro" id="IPR000304">
    <property type="entry name" value="Pyrroline-COOH_reductase"/>
</dbReference>
<name>A0A8T9BYE5_9HELO</name>
<dbReference type="HAMAP" id="MF_01925">
    <property type="entry name" value="P5C_reductase"/>
    <property type="match status" value="1"/>
</dbReference>
<protein>
    <recommendedName>
        <fullName evidence="4">Pyrroline-5-carboxylate reductase</fullName>
        <ecNumber evidence="4">1.5.1.2</ecNumber>
    </recommendedName>
</protein>
<dbReference type="GO" id="GO:0055129">
    <property type="term" value="P:L-proline biosynthetic process"/>
    <property type="evidence" value="ECO:0007669"/>
    <property type="project" value="TreeGrafter"/>
</dbReference>
<dbReference type="InterPro" id="IPR029036">
    <property type="entry name" value="P5CR_dimer"/>
</dbReference>
<evidence type="ECO:0000256" key="4">
    <source>
        <dbReference type="RuleBase" id="RU003903"/>
    </source>
</evidence>
<dbReference type="PANTHER" id="PTHR11645">
    <property type="entry name" value="PYRROLINE-5-CARBOXYLATE REDUCTASE"/>
    <property type="match status" value="1"/>
</dbReference>
<dbReference type="InterPro" id="IPR008927">
    <property type="entry name" value="6-PGluconate_DH-like_C_sf"/>
</dbReference>
<evidence type="ECO:0000313" key="8">
    <source>
        <dbReference type="EMBL" id="TVY71360.1"/>
    </source>
</evidence>
<feature type="domain" description="Pyrroline-5-carboxylate reductase dimerisation" evidence="7">
    <location>
        <begin position="218"/>
        <end position="318"/>
    </location>
</feature>
<dbReference type="PROSITE" id="PS00521">
    <property type="entry name" value="P5CR"/>
    <property type="match status" value="1"/>
</dbReference>
<organism evidence="8 9">
    <name type="scientific">Lachnellula suecica</name>
    <dbReference type="NCBI Taxonomy" id="602035"/>
    <lineage>
        <taxon>Eukaryota</taxon>
        <taxon>Fungi</taxon>
        <taxon>Dikarya</taxon>
        <taxon>Ascomycota</taxon>
        <taxon>Pezizomycotina</taxon>
        <taxon>Leotiomycetes</taxon>
        <taxon>Helotiales</taxon>
        <taxon>Lachnaceae</taxon>
        <taxon>Lachnellula</taxon>
    </lineage>
</organism>
<proteinExistence type="inferred from homology"/>
<gene>
    <name evidence="8" type="primary">P5CR_1</name>
    <name evidence="8" type="ORF">LSUE1_G009454</name>
</gene>
<dbReference type="FunFam" id="1.10.3730.10:FF:000001">
    <property type="entry name" value="Pyrroline-5-carboxylate reductase"/>
    <property type="match status" value="1"/>
</dbReference>
<keyword evidence="4" id="KW-0641">Proline biosynthesis</keyword>